<proteinExistence type="predicted"/>
<name>A0ABV6GHK5_9BACI</name>
<evidence type="ECO:0008006" key="3">
    <source>
        <dbReference type="Google" id="ProtNLM"/>
    </source>
</evidence>
<dbReference type="Proteomes" id="UP001589854">
    <property type="component" value="Unassembled WGS sequence"/>
</dbReference>
<keyword evidence="2" id="KW-1185">Reference proteome</keyword>
<organism evidence="1 2">
    <name type="scientific">Metabacillus herbersteinensis</name>
    <dbReference type="NCBI Taxonomy" id="283816"/>
    <lineage>
        <taxon>Bacteria</taxon>
        <taxon>Bacillati</taxon>
        <taxon>Bacillota</taxon>
        <taxon>Bacilli</taxon>
        <taxon>Bacillales</taxon>
        <taxon>Bacillaceae</taxon>
        <taxon>Metabacillus</taxon>
    </lineage>
</organism>
<gene>
    <name evidence="1" type="ORF">ACFFIX_17300</name>
</gene>
<evidence type="ECO:0000313" key="2">
    <source>
        <dbReference type="Proteomes" id="UP001589854"/>
    </source>
</evidence>
<protein>
    <recommendedName>
        <fullName evidence="3">SEC-C domain-containing protein</fullName>
    </recommendedName>
</protein>
<dbReference type="RefSeq" id="WP_378936217.1">
    <property type="nucleotide sequence ID" value="NZ_JBHLVO010000017.1"/>
</dbReference>
<comment type="caution">
    <text evidence="1">The sequence shown here is derived from an EMBL/GenBank/DDBJ whole genome shotgun (WGS) entry which is preliminary data.</text>
</comment>
<evidence type="ECO:0000313" key="1">
    <source>
        <dbReference type="EMBL" id="MFC0273173.1"/>
    </source>
</evidence>
<accession>A0ABV6GHK5</accession>
<sequence>MKKLVLCKCASGKDVDSCCSQNTRVWLQPVKRPDEHEELLKKVKISSEFNLRYRGLFEFYGTDLITYKLGNPTCKSRNQFLEVLGLYFTVYLEDECPESWEACQASFWEEFLFTFYPNHIELSPNETEVGAIFIELKKFTYWLDKRTGSSTYRLIENFIQESASELKQCEKLINRLFNSVFSRIHHNDWDYNTDIQQNNQQLEECKETKRTIFEVTQMNGKIVELTALDSHVAYLVKDLPYEIMAPNTLLSGLIGRKNGDRFWVFNFPESAYPKRAKKFLENIIFW</sequence>
<reference evidence="1 2" key="1">
    <citation type="submission" date="2024-09" db="EMBL/GenBank/DDBJ databases">
        <authorList>
            <person name="Sun Q."/>
            <person name="Mori K."/>
        </authorList>
    </citation>
    <scope>NUCLEOTIDE SEQUENCE [LARGE SCALE GENOMIC DNA]</scope>
    <source>
        <strain evidence="1 2">CCM 7228</strain>
    </source>
</reference>
<dbReference type="EMBL" id="JBHLVO010000017">
    <property type="protein sequence ID" value="MFC0273173.1"/>
    <property type="molecule type" value="Genomic_DNA"/>
</dbReference>